<sequence length="109" mass="12587">MIKTNTISTVHQRLRDEQGLSVGITSVRRYIWLEFPEEANADKVTVLRPEVDPGEEVQIDYGFLGKWFDPVLGKARRVWAFVMVLAMSRHMFVRPTVSMNQSAWVQAHI</sequence>
<dbReference type="EMBL" id="AUZY01013070">
    <property type="protein sequence ID" value="EQD26770.1"/>
    <property type="molecule type" value="Genomic_DNA"/>
</dbReference>
<reference evidence="1" key="1">
    <citation type="submission" date="2013-08" db="EMBL/GenBank/DDBJ databases">
        <authorList>
            <person name="Mendez C."/>
            <person name="Richter M."/>
            <person name="Ferrer M."/>
            <person name="Sanchez J."/>
        </authorList>
    </citation>
    <scope>NUCLEOTIDE SEQUENCE</scope>
</reference>
<comment type="caution">
    <text evidence="1">The sequence shown here is derived from an EMBL/GenBank/DDBJ whole genome shotgun (WGS) entry which is preliminary data.</text>
</comment>
<accession>T0ZAE2</accession>
<reference evidence="1" key="2">
    <citation type="journal article" date="2014" name="ISME J.">
        <title>Microbial stratification in low pH oxic and suboxic macroscopic growths along an acid mine drainage.</title>
        <authorList>
            <person name="Mendez-Garcia C."/>
            <person name="Mesa V."/>
            <person name="Sprenger R.R."/>
            <person name="Richter M."/>
            <person name="Diez M.S."/>
            <person name="Solano J."/>
            <person name="Bargiela R."/>
            <person name="Golyshina O.V."/>
            <person name="Manteca A."/>
            <person name="Ramos J.L."/>
            <person name="Gallego J.R."/>
            <person name="Llorente I."/>
            <person name="Martins Dos Santos V.A."/>
            <person name="Jensen O.N."/>
            <person name="Pelaez A.I."/>
            <person name="Sanchez J."/>
            <person name="Ferrer M."/>
        </authorList>
    </citation>
    <scope>NUCLEOTIDE SEQUENCE</scope>
</reference>
<dbReference type="PANTHER" id="PTHR35004">
    <property type="entry name" value="TRANSPOSASE RV3428C-RELATED"/>
    <property type="match status" value="1"/>
</dbReference>
<organism evidence="1">
    <name type="scientific">mine drainage metagenome</name>
    <dbReference type="NCBI Taxonomy" id="410659"/>
    <lineage>
        <taxon>unclassified sequences</taxon>
        <taxon>metagenomes</taxon>
        <taxon>ecological metagenomes</taxon>
    </lineage>
</organism>
<dbReference type="AlphaFoldDB" id="T0ZAE2"/>
<evidence type="ECO:0000313" key="1">
    <source>
        <dbReference type="EMBL" id="EQD26770.1"/>
    </source>
</evidence>
<dbReference type="PANTHER" id="PTHR35004:SF8">
    <property type="entry name" value="TRANSPOSASE RV3428C-RELATED"/>
    <property type="match status" value="1"/>
</dbReference>
<protein>
    <submittedName>
        <fullName evidence="1">Transposase</fullName>
    </submittedName>
</protein>
<gene>
    <name evidence="1" type="ORF">B1B_19462</name>
</gene>
<proteinExistence type="predicted"/>
<feature type="non-terminal residue" evidence="1">
    <location>
        <position position="109"/>
    </location>
</feature>
<name>T0ZAE2_9ZZZZ</name>